<dbReference type="EMBL" id="LRMR01000030">
    <property type="protein sequence ID" value="KWU48855.1"/>
    <property type="molecule type" value="Genomic_DNA"/>
</dbReference>
<dbReference type="RefSeq" id="WP_060755916.1">
    <property type="nucleotide sequence ID" value="NZ_LRMR01000030.1"/>
</dbReference>
<evidence type="ECO:0000313" key="2">
    <source>
        <dbReference type="Proteomes" id="UP000067111"/>
    </source>
</evidence>
<organism evidence="1 2">
    <name type="scientific">Pseudomonas palleroniana</name>
    <dbReference type="NCBI Taxonomy" id="191390"/>
    <lineage>
        <taxon>Bacteria</taxon>
        <taxon>Pseudomonadati</taxon>
        <taxon>Pseudomonadota</taxon>
        <taxon>Gammaproteobacteria</taxon>
        <taxon>Pseudomonadales</taxon>
        <taxon>Pseudomonadaceae</taxon>
        <taxon>Pseudomonas</taxon>
    </lineage>
</organism>
<accession>A0A0X7JZI4</accession>
<dbReference type="Pfam" id="PF08900">
    <property type="entry name" value="AcaB"/>
    <property type="match status" value="1"/>
</dbReference>
<dbReference type="OrthoDB" id="8524550at2"/>
<reference evidence="2" key="1">
    <citation type="submission" date="2016-01" db="EMBL/GenBank/DDBJ databases">
        <authorList>
            <person name="Gamez R.M."/>
            <person name="Rodriguez F."/>
            <person name="Bernal J.F."/>
            <person name="Agarwala R."/>
            <person name="Landsman D."/>
            <person name="Marino-Ramirez L."/>
        </authorList>
    </citation>
    <scope>NUCLEOTIDE SEQUENCE [LARGE SCALE GENOMIC DNA]</scope>
    <source>
        <strain evidence="2">Ps006</strain>
    </source>
</reference>
<proteinExistence type="predicted"/>
<evidence type="ECO:0000313" key="1">
    <source>
        <dbReference type="EMBL" id="KWU48855.1"/>
    </source>
</evidence>
<dbReference type="Proteomes" id="UP000067111">
    <property type="component" value="Unassembled WGS sequence"/>
</dbReference>
<gene>
    <name evidence="1" type="ORF">AWV77_20030</name>
</gene>
<dbReference type="InterPro" id="IPR014996">
    <property type="entry name" value="AcaB"/>
</dbReference>
<comment type="caution">
    <text evidence="1">The sequence shown here is derived from an EMBL/GenBank/DDBJ whole genome shotgun (WGS) entry which is preliminary data.</text>
</comment>
<dbReference type="AlphaFoldDB" id="A0A0X7JZI4"/>
<dbReference type="NCBIfam" id="TIGR03761">
    <property type="entry name" value="ICE_PFL4669"/>
    <property type="match status" value="1"/>
</dbReference>
<protein>
    <submittedName>
        <fullName evidence="1">Conjugal transfer protein</fullName>
    </submittedName>
</protein>
<sequence length="260" mass="29057">MSEVFQLNLGPLRSDKSLTLHTHHAARVWHGRPAGEGKNGIIGLSGFVALMNKITRMAERDDPYADLWMIQIQEKLESSKSELEAIKALLDQSMSRLPEALSVGENVNVHPVTLPVFINSPFGFLAVYLLIAYDDIVRRLLLAHHTALMGRRDMEIWINAGGKVLRSLFGLAQRYKVSGVTRDDFITNNAVAREAREKFGELPQDVLEGVRRSEYAPLIVQRRLLDGQHDERSDEDFLSPAPGVEIVLPEASGGERYGSF</sequence>
<name>A0A0X7JZI4_9PSED</name>